<feature type="domain" description="Response regulatory" evidence="3">
    <location>
        <begin position="75"/>
        <end position="189"/>
    </location>
</feature>
<dbReference type="PANTHER" id="PTHR44591:SF3">
    <property type="entry name" value="RESPONSE REGULATORY DOMAIN-CONTAINING PROTEIN"/>
    <property type="match status" value="1"/>
</dbReference>
<feature type="domain" description="HTH cro/C1-type" evidence="4">
    <location>
        <begin position="210"/>
        <end position="264"/>
    </location>
</feature>
<dbReference type="PROSITE" id="PS50110">
    <property type="entry name" value="RESPONSE_REGULATORY"/>
    <property type="match status" value="1"/>
</dbReference>
<dbReference type="PROSITE" id="PS50943">
    <property type="entry name" value="HTH_CROC1"/>
    <property type="match status" value="1"/>
</dbReference>
<dbReference type="PANTHER" id="PTHR44591">
    <property type="entry name" value="STRESS RESPONSE REGULATOR PROTEIN 1"/>
    <property type="match status" value="1"/>
</dbReference>
<dbReference type="SMART" id="SM00448">
    <property type="entry name" value="REC"/>
    <property type="match status" value="1"/>
</dbReference>
<dbReference type="AlphaFoldDB" id="A0A5C6XK12"/>
<dbReference type="Gene3D" id="3.40.50.2300">
    <property type="match status" value="1"/>
</dbReference>
<proteinExistence type="predicted"/>
<evidence type="ECO:0000313" key="6">
    <source>
        <dbReference type="Proteomes" id="UP000321046"/>
    </source>
</evidence>
<keyword evidence="1 2" id="KW-0597">Phosphoprotein</keyword>
<dbReference type="SMART" id="SM00530">
    <property type="entry name" value="HTH_XRE"/>
    <property type="match status" value="1"/>
</dbReference>
<accession>A0A5C6XK12</accession>
<dbReference type="SUPFAM" id="SSF52172">
    <property type="entry name" value="CheY-like"/>
    <property type="match status" value="1"/>
</dbReference>
<evidence type="ECO:0000256" key="1">
    <source>
        <dbReference type="ARBA" id="ARBA00022553"/>
    </source>
</evidence>
<evidence type="ECO:0000259" key="4">
    <source>
        <dbReference type="PROSITE" id="PS50943"/>
    </source>
</evidence>
<gene>
    <name evidence="5" type="ORF">FRC96_04945</name>
</gene>
<comment type="caution">
    <text evidence="5">The sequence shown here is derived from an EMBL/GenBank/DDBJ whole genome shotgun (WGS) entry which is preliminary data.</text>
</comment>
<dbReference type="InterPro" id="IPR011006">
    <property type="entry name" value="CheY-like_superfamily"/>
</dbReference>
<dbReference type="InterPro" id="IPR001387">
    <property type="entry name" value="Cro/C1-type_HTH"/>
</dbReference>
<evidence type="ECO:0000313" key="5">
    <source>
        <dbReference type="EMBL" id="TXD40789.1"/>
    </source>
</evidence>
<protein>
    <submittedName>
        <fullName evidence="5">Response regulator</fullName>
    </submittedName>
</protein>
<dbReference type="InterPro" id="IPR050595">
    <property type="entry name" value="Bact_response_regulator"/>
</dbReference>
<dbReference type="GO" id="GO:0003677">
    <property type="term" value="F:DNA binding"/>
    <property type="evidence" value="ECO:0007669"/>
    <property type="project" value="InterPro"/>
</dbReference>
<name>A0A5C6XK12_9DELT</name>
<dbReference type="SUPFAM" id="SSF47413">
    <property type="entry name" value="lambda repressor-like DNA-binding domains"/>
    <property type="match status" value="1"/>
</dbReference>
<feature type="modified residue" description="4-aspartylphosphate" evidence="2">
    <location>
        <position position="124"/>
    </location>
</feature>
<dbReference type="GO" id="GO:0000160">
    <property type="term" value="P:phosphorelay signal transduction system"/>
    <property type="evidence" value="ECO:0007669"/>
    <property type="project" value="InterPro"/>
</dbReference>
<dbReference type="Pfam" id="PF00072">
    <property type="entry name" value="Response_reg"/>
    <property type="match status" value="1"/>
</dbReference>
<dbReference type="OrthoDB" id="9788090at2"/>
<reference evidence="5 6" key="1">
    <citation type="submission" date="2019-08" db="EMBL/GenBank/DDBJ databases">
        <title>Bradymonadales sp. TMQ2.</title>
        <authorList>
            <person name="Liang Q."/>
        </authorList>
    </citation>
    <scope>NUCLEOTIDE SEQUENCE [LARGE SCALE GENOMIC DNA]</scope>
    <source>
        <strain evidence="5 6">TMQ2</strain>
    </source>
</reference>
<dbReference type="EMBL" id="VOSL01000023">
    <property type="protein sequence ID" value="TXD40789.1"/>
    <property type="molecule type" value="Genomic_DNA"/>
</dbReference>
<organism evidence="5 6">
    <name type="scientific">Lujinxingia vulgaris</name>
    <dbReference type="NCBI Taxonomy" id="2600176"/>
    <lineage>
        <taxon>Bacteria</taxon>
        <taxon>Deltaproteobacteria</taxon>
        <taxon>Bradymonadales</taxon>
        <taxon>Lujinxingiaceae</taxon>
        <taxon>Lujinxingia</taxon>
    </lineage>
</organism>
<dbReference type="Gene3D" id="1.10.260.40">
    <property type="entry name" value="lambda repressor-like DNA-binding domains"/>
    <property type="match status" value="1"/>
</dbReference>
<sequence>MARSIDIVAAPPLHFGRWSEGLPSSRSLTTPQWLRRKAVPCPHAHCLISSTPSHHTSLCRGPAPGPKEGVLRTIKILIIDDDKDICEYMHLLLSQSGYHVETETSPSRALELLRDEQFHVVVLDIMMPELNGMEVLEEIRKFDSDIAIIIFTGYPSVDTAVTSMKYNVSDYIKKPFDVDEFNQTLENILRDKGLLIDPEEQLLVTIGQNIRAARKDRSLTLKQMSRRTGLSVSLLSQIERAESSASVSSLFKLARALDCSLTEFFGNY</sequence>
<evidence type="ECO:0000256" key="2">
    <source>
        <dbReference type="PROSITE-ProRule" id="PRU00169"/>
    </source>
</evidence>
<dbReference type="Pfam" id="PF01381">
    <property type="entry name" value="HTH_3"/>
    <property type="match status" value="1"/>
</dbReference>
<dbReference type="Proteomes" id="UP000321046">
    <property type="component" value="Unassembled WGS sequence"/>
</dbReference>
<dbReference type="CDD" id="cd00156">
    <property type="entry name" value="REC"/>
    <property type="match status" value="1"/>
</dbReference>
<dbReference type="InterPro" id="IPR010982">
    <property type="entry name" value="Lambda_DNA-bd_dom_sf"/>
</dbReference>
<dbReference type="InterPro" id="IPR001789">
    <property type="entry name" value="Sig_transdc_resp-reg_receiver"/>
</dbReference>
<dbReference type="CDD" id="cd00093">
    <property type="entry name" value="HTH_XRE"/>
    <property type="match status" value="1"/>
</dbReference>
<evidence type="ECO:0000259" key="3">
    <source>
        <dbReference type="PROSITE" id="PS50110"/>
    </source>
</evidence>